<dbReference type="SUPFAM" id="SSF141091">
    <property type="entry name" value="L21p-like"/>
    <property type="match status" value="1"/>
</dbReference>
<keyword evidence="3 4" id="KW-0687">Ribonucleoprotein</keyword>
<keyword evidence="2 4" id="KW-0689">Ribosomal protein</keyword>
<dbReference type="AlphaFoldDB" id="A0A2H0KM82"/>
<evidence type="ECO:0000313" key="7">
    <source>
        <dbReference type="Proteomes" id="UP000229570"/>
    </source>
</evidence>
<comment type="subunit">
    <text evidence="4">Part of the 50S ribosomal subunit. Contacts protein L20.</text>
</comment>
<name>A0A2H0KM82_9BACT</name>
<comment type="function">
    <text evidence="4 5">This protein binds to 23S rRNA in the presence of protein L20.</text>
</comment>
<dbReference type="GO" id="GO:0003735">
    <property type="term" value="F:structural constituent of ribosome"/>
    <property type="evidence" value="ECO:0007669"/>
    <property type="project" value="InterPro"/>
</dbReference>
<proteinExistence type="inferred from homology"/>
<dbReference type="GO" id="GO:0006412">
    <property type="term" value="P:translation"/>
    <property type="evidence" value="ECO:0007669"/>
    <property type="project" value="UniProtKB-UniRule"/>
</dbReference>
<comment type="similarity">
    <text evidence="1 4 5">Belongs to the bacterial ribosomal protein bL21 family.</text>
</comment>
<evidence type="ECO:0000256" key="1">
    <source>
        <dbReference type="ARBA" id="ARBA00008563"/>
    </source>
</evidence>
<dbReference type="PANTHER" id="PTHR21349:SF0">
    <property type="entry name" value="LARGE RIBOSOMAL SUBUNIT PROTEIN BL21M"/>
    <property type="match status" value="1"/>
</dbReference>
<dbReference type="PANTHER" id="PTHR21349">
    <property type="entry name" value="50S RIBOSOMAL PROTEIN L21"/>
    <property type="match status" value="1"/>
</dbReference>
<dbReference type="GO" id="GO:1990904">
    <property type="term" value="C:ribonucleoprotein complex"/>
    <property type="evidence" value="ECO:0007669"/>
    <property type="project" value="UniProtKB-KW"/>
</dbReference>
<organism evidence="6 7">
    <name type="scientific">Candidatus Roizmanbacteria bacterium CG11_big_fil_rev_8_21_14_0_20_35_14</name>
    <dbReference type="NCBI Taxonomy" id="1974855"/>
    <lineage>
        <taxon>Bacteria</taxon>
        <taxon>Candidatus Roizmaniibacteriota</taxon>
    </lineage>
</organism>
<evidence type="ECO:0000256" key="3">
    <source>
        <dbReference type="ARBA" id="ARBA00023274"/>
    </source>
</evidence>
<dbReference type="GO" id="GO:0019843">
    <property type="term" value="F:rRNA binding"/>
    <property type="evidence" value="ECO:0007669"/>
    <property type="project" value="UniProtKB-UniRule"/>
</dbReference>
<reference evidence="6 7" key="1">
    <citation type="submission" date="2017-09" db="EMBL/GenBank/DDBJ databases">
        <title>Depth-based differentiation of microbial function through sediment-hosted aquifers and enrichment of novel symbionts in the deep terrestrial subsurface.</title>
        <authorList>
            <person name="Probst A.J."/>
            <person name="Ladd B."/>
            <person name="Jarett J.K."/>
            <person name="Geller-Mcgrath D.E."/>
            <person name="Sieber C.M."/>
            <person name="Emerson J.B."/>
            <person name="Anantharaman K."/>
            <person name="Thomas B.C."/>
            <person name="Malmstrom R."/>
            <person name="Stieglmeier M."/>
            <person name="Klingl A."/>
            <person name="Woyke T."/>
            <person name="Ryan C.M."/>
            <person name="Banfield J.F."/>
        </authorList>
    </citation>
    <scope>NUCLEOTIDE SEQUENCE [LARGE SCALE GENOMIC DNA]</scope>
    <source>
        <strain evidence="6">CG11_big_fil_rev_8_21_14_0_20_35_14</strain>
    </source>
</reference>
<accession>A0A2H0KM82</accession>
<dbReference type="HAMAP" id="MF_01363">
    <property type="entry name" value="Ribosomal_bL21"/>
    <property type="match status" value="1"/>
</dbReference>
<sequence length="103" mass="11811">MVTFAVVKTGGKQYLVKEGMEIVVDRLDSKEKDKINLETLMTFDEEGKSVDLGTPDLTKKVQAEVVSHFKGDKIRVEHFKAKSRYRKVRGFRPQLTTLKIIKI</sequence>
<gene>
    <name evidence="4 6" type="primary">rplU</name>
    <name evidence="6" type="ORF">COV86_03280</name>
</gene>
<comment type="caution">
    <text evidence="6">The sequence shown here is derived from an EMBL/GenBank/DDBJ whole genome shotgun (WGS) entry which is preliminary data.</text>
</comment>
<dbReference type="InterPro" id="IPR001787">
    <property type="entry name" value="Ribosomal_bL21"/>
</dbReference>
<dbReference type="Proteomes" id="UP000229570">
    <property type="component" value="Unassembled WGS sequence"/>
</dbReference>
<dbReference type="EMBL" id="PCVL01000046">
    <property type="protein sequence ID" value="PIQ72380.1"/>
    <property type="molecule type" value="Genomic_DNA"/>
</dbReference>
<evidence type="ECO:0000256" key="2">
    <source>
        <dbReference type="ARBA" id="ARBA00022980"/>
    </source>
</evidence>
<dbReference type="GO" id="GO:0005840">
    <property type="term" value="C:ribosome"/>
    <property type="evidence" value="ECO:0007669"/>
    <property type="project" value="UniProtKB-KW"/>
</dbReference>
<evidence type="ECO:0000313" key="6">
    <source>
        <dbReference type="EMBL" id="PIQ72380.1"/>
    </source>
</evidence>
<evidence type="ECO:0000256" key="5">
    <source>
        <dbReference type="RuleBase" id="RU000562"/>
    </source>
</evidence>
<dbReference type="InterPro" id="IPR036164">
    <property type="entry name" value="bL21-like_sf"/>
</dbReference>
<dbReference type="NCBIfam" id="TIGR00061">
    <property type="entry name" value="L21"/>
    <property type="match status" value="1"/>
</dbReference>
<evidence type="ECO:0000256" key="4">
    <source>
        <dbReference type="HAMAP-Rule" id="MF_01363"/>
    </source>
</evidence>
<protein>
    <recommendedName>
        <fullName evidence="4">Large ribosomal subunit protein bL21</fullName>
    </recommendedName>
</protein>
<keyword evidence="4 5" id="KW-0694">RNA-binding</keyword>
<dbReference type="InterPro" id="IPR028909">
    <property type="entry name" value="bL21-like"/>
</dbReference>
<keyword evidence="4 5" id="KW-0699">rRNA-binding</keyword>
<dbReference type="GO" id="GO:0005737">
    <property type="term" value="C:cytoplasm"/>
    <property type="evidence" value="ECO:0007669"/>
    <property type="project" value="UniProtKB-ARBA"/>
</dbReference>
<dbReference type="Pfam" id="PF00829">
    <property type="entry name" value="Ribosomal_L21p"/>
    <property type="match status" value="1"/>
</dbReference>